<dbReference type="PANTHER" id="PTHR47027:SF20">
    <property type="entry name" value="REVERSE TRANSCRIPTASE-LIKE PROTEIN WITH RNA-DIRECTED DNA POLYMERASE DOMAIN"/>
    <property type="match status" value="1"/>
</dbReference>
<proteinExistence type="predicted"/>
<sequence length="375" mass="43983">METSNYRGISLLDTWYKVLSIAILRRLEVYTNDIIEDYQSGFMRGKSTTYPIFSIRQLLVRYYEYGREVHLCFVDFKQAYDSIIRRKLWEALEEFGIPTKLIQLKKECNTETKCRVKFANTLSESFEVRAGLRQGDALSPILFNLALEKVIRYLPTRQNMEILEQNTILAYADDIVIIGSSRIDVEMRTADLIKAAEPIGLKVNQEKTKYLVVSIEERALDDMLVDGYVFQQVTDFKYLGTNINNRNNIHNEIKLRIASGNKGYYALAKLFKSKLLSRKSKEYLYSSFLRPVLTYGYETWSVTKGDEEKLNIFERKVLRRIYGPVIENGEYRRRTNQEIYQMFNKPIISSYLKSKRLEWAGHIWRSDGIAKNIFI</sequence>
<evidence type="ECO:0000259" key="1">
    <source>
        <dbReference type="PROSITE" id="PS50878"/>
    </source>
</evidence>
<dbReference type="CDD" id="cd01650">
    <property type="entry name" value="RT_nLTR_like"/>
    <property type="match status" value="1"/>
</dbReference>
<dbReference type="Pfam" id="PF00078">
    <property type="entry name" value="RVT_1"/>
    <property type="match status" value="1"/>
</dbReference>
<protein>
    <submittedName>
        <fullName evidence="2">Putative RNA-directed DNA polymerase</fullName>
    </submittedName>
</protein>
<keyword evidence="2" id="KW-0808">Transferase</keyword>
<dbReference type="PANTHER" id="PTHR47027">
    <property type="entry name" value="REVERSE TRANSCRIPTASE DOMAIN-CONTAINING PROTEIN"/>
    <property type="match status" value="1"/>
</dbReference>
<evidence type="ECO:0000313" key="2">
    <source>
        <dbReference type="EMBL" id="MBY13183.1"/>
    </source>
</evidence>
<dbReference type="PROSITE" id="PS50878">
    <property type="entry name" value="RT_POL"/>
    <property type="match status" value="1"/>
</dbReference>
<dbReference type="GO" id="GO:0003964">
    <property type="term" value="F:RNA-directed DNA polymerase activity"/>
    <property type="evidence" value="ECO:0007669"/>
    <property type="project" value="UniProtKB-KW"/>
</dbReference>
<dbReference type="EMBL" id="GGMR01000564">
    <property type="protein sequence ID" value="MBY13183.1"/>
    <property type="molecule type" value="Transcribed_RNA"/>
</dbReference>
<gene>
    <name evidence="2" type="primary">RTase_11</name>
    <name evidence="2" type="ORF">g.153710</name>
</gene>
<reference evidence="2" key="1">
    <citation type="submission" date="2018-04" db="EMBL/GenBank/DDBJ databases">
        <title>Transcriptome of Schizaphis graminum biotype I.</title>
        <authorList>
            <person name="Scully E.D."/>
            <person name="Geib S.M."/>
            <person name="Palmer N.A."/>
            <person name="Koch K."/>
            <person name="Bradshaw J."/>
            <person name="Heng-Moss T."/>
            <person name="Sarath G."/>
        </authorList>
    </citation>
    <scope>NUCLEOTIDE SEQUENCE</scope>
</reference>
<dbReference type="InterPro" id="IPR043502">
    <property type="entry name" value="DNA/RNA_pol_sf"/>
</dbReference>
<dbReference type="InterPro" id="IPR000477">
    <property type="entry name" value="RT_dom"/>
</dbReference>
<dbReference type="AlphaFoldDB" id="A0A2S2N7I0"/>
<keyword evidence="2" id="KW-0695">RNA-directed DNA polymerase</keyword>
<keyword evidence="2" id="KW-0548">Nucleotidyltransferase</keyword>
<accession>A0A2S2N7I0</accession>
<dbReference type="InterPro" id="IPR043128">
    <property type="entry name" value="Rev_trsase/Diguanyl_cyclase"/>
</dbReference>
<dbReference type="SUPFAM" id="SSF56672">
    <property type="entry name" value="DNA/RNA polymerases"/>
    <property type="match status" value="1"/>
</dbReference>
<name>A0A2S2N7I0_SCHGA</name>
<organism evidence="2">
    <name type="scientific">Schizaphis graminum</name>
    <name type="common">Green bug aphid</name>
    <dbReference type="NCBI Taxonomy" id="13262"/>
    <lineage>
        <taxon>Eukaryota</taxon>
        <taxon>Metazoa</taxon>
        <taxon>Ecdysozoa</taxon>
        <taxon>Arthropoda</taxon>
        <taxon>Hexapoda</taxon>
        <taxon>Insecta</taxon>
        <taxon>Pterygota</taxon>
        <taxon>Neoptera</taxon>
        <taxon>Paraneoptera</taxon>
        <taxon>Hemiptera</taxon>
        <taxon>Sternorrhyncha</taxon>
        <taxon>Aphidomorpha</taxon>
        <taxon>Aphidoidea</taxon>
        <taxon>Aphididae</taxon>
        <taxon>Aphidini</taxon>
        <taxon>Schizaphis</taxon>
    </lineage>
</organism>
<dbReference type="Gene3D" id="3.30.70.270">
    <property type="match status" value="1"/>
</dbReference>
<feature type="domain" description="Reverse transcriptase" evidence="1">
    <location>
        <begin position="1"/>
        <end position="243"/>
    </location>
</feature>